<gene>
    <name evidence="2" type="ORF">ADA01nite_24860</name>
</gene>
<dbReference type="EMBL" id="BJXX01000111">
    <property type="protein sequence ID" value="GEN35026.1"/>
    <property type="molecule type" value="Genomic_DNA"/>
</dbReference>
<feature type="domain" description="DUF559" evidence="1">
    <location>
        <begin position="76"/>
        <end position="159"/>
    </location>
</feature>
<keyword evidence="3" id="KW-1185">Reference proteome</keyword>
<dbReference type="Pfam" id="PF04480">
    <property type="entry name" value="DUF559"/>
    <property type="match status" value="1"/>
</dbReference>
<sequence>MPEERKRKHFLIIGQKAAQTRKNNYRPPWNKGKTGIYTEETIQKIRQATLRQFETQSFRKTRIEVVMEEVLNRLNVNYKYSFRLENRQYDFLLPDYKLLIECDGDYWHCNPKFYPQPKRWQLERRKIDKLKNEIAERNGYKIVRFWEDSILHSLSEVENVLASYLSH</sequence>
<dbReference type="Gene3D" id="3.40.960.10">
    <property type="entry name" value="VSR Endonuclease"/>
    <property type="match status" value="1"/>
</dbReference>
<name>A0A511V7V5_9BACL</name>
<proteinExistence type="predicted"/>
<reference evidence="2 3" key="1">
    <citation type="submission" date="2019-07" db="EMBL/GenBank/DDBJ databases">
        <title>Whole genome shotgun sequence of Aneurinibacillus danicus NBRC 102444.</title>
        <authorList>
            <person name="Hosoyama A."/>
            <person name="Uohara A."/>
            <person name="Ohji S."/>
            <person name="Ichikawa N."/>
        </authorList>
    </citation>
    <scope>NUCLEOTIDE SEQUENCE [LARGE SCALE GENOMIC DNA]</scope>
    <source>
        <strain evidence="2 3">NBRC 102444</strain>
    </source>
</reference>
<protein>
    <recommendedName>
        <fullName evidence="1">DUF559 domain-containing protein</fullName>
    </recommendedName>
</protein>
<evidence type="ECO:0000313" key="3">
    <source>
        <dbReference type="Proteomes" id="UP000321157"/>
    </source>
</evidence>
<evidence type="ECO:0000313" key="2">
    <source>
        <dbReference type="EMBL" id="GEN35026.1"/>
    </source>
</evidence>
<dbReference type="InterPro" id="IPR007569">
    <property type="entry name" value="DUF559"/>
</dbReference>
<dbReference type="AlphaFoldDB" id="A0A511V7V5"/>
<evidence type="ECO:0000259" key="1">
    <source>
        <dbReference type="Pfam" id="PF04480"/>
    </source>
</evidence>
<dbReference type="SUPFAM" id="SSF52980">
    <property type="entry name" value="Restriction endonuclease-like"/>
    <property type="match status" value="1"/>
</dbReference>
<accession>A0A511V7V5</accession>
<dbReference type="InterPro" id="IPR011335">
    <property type="entry name" value="Restrct_endonuc-II-like"/>
</dbReference>
<comment type="caution">
    <text evidence="2">The sequence shown here is derived from an EMBL/GenBank/DDBJ whole genome shotgun (WGS) entry which is preliminary data.</text>
</comment>
<dbReference type="Proteomes" id="UP000321157">
    <property type="component" value="Unassembled WGS sequence"/>
</dbReference>
<organism evidence="2 3">
    <name type="scientific">Aneurinibacillus danicus</name>
    <dbReference type="NCBI Taxonomy" id="267746"/>
    <lineage>
        <taxon>Bacteria</taxon>
        <taxon>Bacillati</taxon>
        <taxon>Bacillota</taxon>
        <taxon>Bacilli</taxon>
        <taxon>Bacillales</taxon>
        <taxon>Paenibacillaceae</taxon>
        <taxon>Aneurinibacillus group</taxon>
        <taxon>Aneurinibacillus</taxon>
    </lineage>
</organism>